<dbReference type="Proteomes" id="UP000035425">
    <property type="component" value="Unassembled WGS sequence"/>
</dbReference>
<accession>A0ABR5F171</accession>
<feature type="domain" description="HTH cro/C1-type" evidence="3">
    <location>
        <begin position="13"/>
        <end position="67"/>
    </location>
</feature>
<evidence type="ECO:0000313" key="4">
    <source>
        <dbReference type="EMBL" id="KLL10464.1"/>
    </source>
</evidence>
<keyword evidence="5" id="KW-1185">Reference proteome</keyword>
<dbReference type="RefSeq" id="WP_047224213.1">
    <property type="nucleotide sequence ID" value="NZ_JWIO01000032.1"/>
</dbReference>
<feature type="region of interest" description="Disordered" evidence="2">
    <location>
        <begin position="126"/>
        <end position="267"/>
    </location>
</feature>
<evidence type="ECO:0000256" key="2">
    <source>
        <dbReference type="SAM" id="MobiDB-lite"/>
    </source>
</evidence>
<dbReference type="CDD" id="cd00093">
    <property type="entry name" value="HTH_XRE"/>
    <property type="match status" value="1"/>
</dbReference>
<comment type="caution">
    <text evidence="4">The sequence shown here is derived from an EMBL/GenBank/DDBJ whole genome shotgun (WGS) entry which is preliminary data.</text>
</comment>
<sequence>MPPLNVRDLGDFIRDQRKAAHISVRQLARQAGVSNPYLSQIERGLRKPSAEILQQIAKALRISAEVLYVQAGILDERASDSDVTAAVLADSTLTERQKQVIVEIYDAFRKENAVYGLTGRPTLPDGLRQGISASPPVSASPPATKTALTGSAPTGSTAPTGLASATATTATEVKPAGTTRRATGATRAAATPTPRAPGASDAAPKRATATRRPRTTAATGGTGKADGGSGDAAPKAGRATGRSTRTTAATNGAAAHDSSDDTSSSTK</sequence>
<dbReference type="Pfam" id="PF01381">
    <property type="entry name" value="HTH_3"/>
    <property type="match status" value="1"/>
</dbReference>
<feature type="compositionally biased region" description="Gly residues" evidence="2">
    <location>
        <begin position="220"/>
        <end position="230"/>
    </location>
</feature>
<dbReference type="InterPro" id="IPR010982">
    <property type="entry name" value="Lambda_DNA-bd_dom_sf"/>
</dbReference>
<dbReference type="PANTHER" id="PTHR46797:SF1">
    <property type="entry name" value="METHYLPHOSPHONATE SYNTHASE"/>
    <property type="match status" value="1"/>
</dbReference>
<feature type="compositionally biased region" description="Low complexity" evidence="2">
    <location>
        <begin position="132"/>
        <end position="143"/>
    </location>
</feature>
<dbReference type="Gene3D" id="1.10.260.40">
    <property type="entry name" value="lambda repressor-like DNA-binding domains"/>
    <property type="match status" value="1"/>
</dbReference>
<dbReference type="PANTHER" id="PTHR46797">
    <property type="entry name" value="HTH-TYPE TRANSCRIPTIONAL REGULATOR"/>
    <property type="match status" value="1"/>
</dbReference>
<evidence type="ECO:0000313" key="5">
    <source>
        <dbReference type="Proteomes" id="UP000035425"/>
    </source>
</evidence>
<feature type="compositionally biased region" description="Low complexity" evidence="2">
    <location>
        <begin position="154"/>
        <end position="207"/>
    </location>
</feature>
<protein>
    <recommendedName>
        <fullName evidence="3">HTH cro/C1-type domain-containing protein</fullName>
    </recommendedName>
</protein>
<dbReference type="PROSITE" id="PS50943">
    <property type="entry name" value="HTH_CROC1"/>
    <property type="match status" value="1"/>
</dbReference>
<organism evidence="4 5">
    <name type="scientific">Protofrankia coriariae</name>
    <dbReference type="NCBI Taxonomy" id="1562887"/>
    <lineage>
        <taxon>Bacteria</taxon>
        <taxon>Bacillati</taxon>
        <taxon>Actinomycetota</taxon>
        <taxon>Actinomycetes</taxon>
        <taxon>Frankiales</taxon>
        <taxon>Frankiaceae</taxon>
        <taxon>Protofrankia</taxon>
    </lineage>
</organism>
<reference evidence="4 5" key="1">
    <citation type="submission" date="2014-12" db="EMBL/GenBank/DDBJ databases">
        <title>Frankia sp. BMG5.1 draft genome.</title>
        <authorList>
            <person name="Gtari M."/>
            <person name="Ghodhbane-Gtari F."/>
            <person name="Nouioui I."/>
            <person name="Ktari A."/>
            <person name="Hezbri K."/>
            <person name="Mimouni W."/>
            <person name="Sbissi I."/>
            <person name="Ayari A."/>
            <person name="Yamanaka T."/>
            <person name="Normand P."/>
            <person name="Tisa L.S."/>
            <person name="Boudabous A."/>
        </authorList>
    </citation>
    <scope>NUCLEOTIDE SEQUENCE [LARGE SCALE GENOMIC DNA]</scope>
    <source>
        <strain evidence="4 5">BMG5.1</strain>
    </source>
</reference>
<keyword evidence="1" id="KW-0238">DNA-binding</keyword>
<dbReference type="InterPro" id="IPR050807">
    <property type="entry name" value="TransReg_Diox_bact_type"/>
</dbReference>
<feature type="compositionally biased region" description="Low complexity" evidence="2">
    <location>
        <begin position="231"/>
        <end position="267"/>
    </location>
</feature>
<dbReference type="SUPFAM" id="SSF47413">
    <property type="entry name" value="lambda repressor-like DNA-binding domains"/>
    <property type="match status" value="1"/>
</dbReference>
<name>A0ABR5F171_9ACTN</name>
<evidence type="ECO:0000256" key="1">
    <source>
        <dbReference type="ARBA" id="ARBA00023125"/>
    </source>
</evidence>
<gene>
    <name evidence="4" type="ORF">FrCorBMG51_17995</name>
</gene>
<dbReference type="SMART" id="SM00530">
    <property type="entry name" value="HTH_XRE"/>
    <property type="match status" value="1"/>
</dbReference>
<proteinExistence type="predicted"/>
<dbReference type="InterPro" id="IPR001387">
    <property type="entry name" value="Cro/C1-type_HTH"/>
</dbReference>
<evidence type="ECO:0000259" key="3">
    <source>
        <dbReference type="PROSITE" id="PS50943"/>
    </source>
</evidence>
<dbReference type="EMBL" id="JWIO01000032">
    <property type="protein sequence ID" value="KLL10464.1"/>
    <property type="molecule type" value="Genomic_DNA"/>
</dbReference>